<evidence type="ECO:0000313" key="2">
    <source>
        <dbReference type="EMBL" id="CEM11026.1"/>
    </source>
</evidence>
<proteinExistence type="predicted"/>
<dbReference type="VEuPathDB" id="CryptoDB:Vbra_8992"/>
<dbReference type="Proteomes" id="UP000041254">
    <property type="component" value="Unassembled WGS sequence"/>
</dbReference>
<evidence type="ECO:0008006" key="4">
    <source>
        <dbReference type="Google" id="ProtNLM"/>
    </source>
</evidence>
<dbReference type="EMBL" id="CDMY01000408">
    <property type="protein sequence ID" value="CEM11026.1"/>
    <property type="molecule type" value="Genomic_DNA"/>
</dbReference>
<dbReference type="AlphaFoldDB" id="A0A0G4FCY2"/>
<accession>A0A0G4FCY2</accession>
<reference evidence="2 3" key="1">
    <citation type="submission" date="2014-11" db="EMBL/GenBank/DDBJ databases">
        <authorList>
            <person name="Zhu J."/>
            <person name="Qi W."/>
            <person name="Song R."/>
        </authorList>
    </citation>
    <scope>NUCLEOTIDE SEQUENCE [LARGE SCALE GENOMIC DNA]</scope>
</reference>
<feature type="region of interest" description="Disordered" evidence="1">
    <location>
        <begin position="187"/>
        <end position="225"/>
    </location>
</feature>
<sequence length="372" mass="41982">MSVWLVIHQYVETFSTKQGVTNYVNWMAVMHFHDKGIYLPDDLRTVMIDCLQPDAFSRPSPSQQLMHMLEIPFFQERWVGPKETGPPPGSEAHTLFRLDRYRPLPGNPLHKQSILRKGSLSLPRQLAFMGPDKTLWNHLSWKLPRLRRGSQAAFRRCVAWDQFVTLSVRLPLPVYSPVVSVPCPSDLTQQEAQHQQNERRQGVPQPLPAGHLVHSSSATLQSSTRPSPLAANLPCVSTDAASARLGSQMVVWVGAECPNVDAAKEEVRHFKTHISRFEGIPSIDIHVCRQGQEDPFFWRLLDLNRGSHDTSVRFTKRPQNGPPGVFGSPTPMVNVTDPAIAPSPSLPPNKLYRYPDLQQELEMYDTHDLDDG</sequence>
<name>A0A0G4FCY2_VITBC</name>
<evidence type="ECO:0000313" key="3">
    <source>
        <dbReference type="Proteomes" id="UP000041254"/>
    </source>
</evidence>
<dbReference type="InParanoid" id="A0A0G4FCY2"/>
<organism evidence="2 3">
    <name type="scientific">Vitrella brassicaformis (strain CCMP3155)</name>
    <dbReference type="NCBI Taxonomy" id="1169540"/>
    <lineage>
        <taxon>Eukaryota</taxon>
        <taxon>Sar</taxon>
        <taxon>Alveolata</taxon>
        <taxon>Colpodellida</taxon>
        <taxon>Vitrellaceae</taxon>
        <taxon>Vitrella</taxon>
    </lineage>
</organism>
<protein>
    <recommendedName>
        <fullName evidence="4">Protein kinase domain-containing protein</fullName>
    </recommendedName>
</protein>
<feature type="compositionally biased region" description="Polar residues" evidence="1">
    <location>
        <begin position="214"/>
        <end position="225"/>
    </location>
</feature>
<gene>
    <name evidence="2" type="ORF">Vbra_8992</name>
</gene>
<evidence type="ECO:0000256" key="1">
    <source>
        <dbReference type="SAM" id="MobiDB-lite"/>
    </source>
</evidence>
<keyword evidence="3" id="KW-1185">Reference proteome</keyword>